<accession>A0A4R4WU53</accession>
<evidence type="ECO:0000313" key="8">
    <source>
        <dbReference type="EMBL" id="TDD21118.1"/>
    </source>
</evidence>
<dbReference type="InterPro" id="IPR003593">
    <property type="entry name" value="AAA+_ATPase"/>
</dbReference>
<dbReference type="AlphaFoldDB" id="A0A4R4WU53"/>
<dbReference type="PANTHER" id="PTHR42926:SF1">
    <property type="entry name" value="CIRCADIAN CLOCK OSCILLATOR PROTEIN KAIC 1"/>
    <property type="match status" value="1"/>
</dbReference>
<evidence type="ECO:0000256" key="3">
    <source>
        <dbReference type="ARBA" id="ARBA00022679"/>
    </source>
</evidence>
<keyword evidence="6" id="KW-0378">Hydrolase</keyword>
<dbReference type="Proteomes" id="UP000295172">
    <property type="component" value="Unassembled WGS sequence"/>
</dbReference>
<dbReference type="RefSeq" id="WP_132322872.1">
    <property type="nucleotide sequence ID" value="NZ_SMKR01000095.1"/>
</dbReference>
<keyword evidence="4" id="KW-0677">Repeat</keyword>
<dbReference type="InterPro" id="IPR030665">
    <property type="entry name" value="KaiC"/>
</dbReference>
<comment type="caution">
    <text evidence="8">The sequence shown here is derived from an EMBL/GenBank/DDBJ whole genome shotgun (WGS) entry which is preliminary data.</text>
</comment>
<reference evidence="8 9" key="1">
    <citation type="submission" date="2019-02" db="EMBL/GenBank/DDBJ databases">
        <title>Draft genome sequences of novel Actinobacteria.</title>
        <authorList>
            <person name="Sahin N."/>
            <person name="Ay H."/>
            <person name="Saygin H."/>
        </authorList>
    </citation>
    <scope>NUCLEOTIDE SEQUENCE [LARGE SCALE GENOMIC DNA]</scope>
    <source>
        <strain evidence="8 9">16K104</strain>
    </source>
</reference>
<evidence type="ECO:0000313" key="9">
    <source>
        <dbReference type="Proteomes" id="UP000295172"/>
    </source>
</evidence>
<dbReference type="PROSITE" id="PS51146">
    <property type="entry name" value="KAIC"/>
    <property type="match status" value="2"/>
</dbReference>
<evidence type="ECO:0000256" key="5">
    <source>
        <dbReference type="ARBA" id="ARBA00022777"/>
    </source>
</evidence>
<dbReference type="SMART" id="SM00382">
    <property type="entry name" value="AAA"/>
    <property type="match status" value="2"/>
</dbReference>
<dbReference type="EMBL" id="SMKR01000095">
    <property type="protein sequence ID" value="TDD21118.1"/>
    <property type="molecule type" value="Genomic_DNA"/>
</dbReference>
<name>A0A4R4WU53_9ACTN</name>
<evidence type="ECO:0000256" key="6">
    <source>
        <dbReference type="ARBA" id="ARBA00022801"/>
    </source>
</evidence>
<dbReference type="InterPro" id="IPR010624">
    <property type="entry name" value="KaiC_dom"/>
</dbReference>
<gene>
    <name evidence="8" type="ORF">E1218_21395</name>
</gene>
<protein>
    <recommendedName>
        <fullName evidence="1">non-specific serine/threonine protein kinase</fullName>
        <ecNumber evidence="1">2.7.11.1</ecNumber>
    </recommendedName>
</protein>
<dbReference type="InterPro" id="IPR051347">
    <property type="entry name" value="Circadian_clock_KaiC-rel"/>
</dbReference>
<dbReference type="GO" id="GO:0016787">
    <property type="term" value="F:hydrolase activity"/>
    <property type="evidence" value="ECO:0007669"/>
    <property type="project" value="UniProtKB-KW"/>
</dbReference>
<evidence type="ECO:0000256" key="4">
    <source>
        <dbReference type="ARBA" id="ARBA00022737"/>
    </source>
</evidence>
<dbReference type="GO" id="GO:0005524">
    <property type="term" value="F:ATP binding"/>
    <property type="evidence" value="ECO:0007669"/>
    <property type="project" value="InterPro"/>
</dbReference>
<keyword evidence="3" id="KW-0808">Transferase</keyword>
<dbReference type="PIRSF" id="PIRSF039117">
    <property type="entry name" value="KaiC"/>
    <property type="match status" value="1"/>
</dbReference>
<feature type="domain" description="KaiC" evidence="7">
    <location>
        <begin position="3"/>
        <end position="234"/>
    </location>
</feature>
<dbReference type="Gene3D" id="3.40.50.300">
    <property type="entry name" value="P-loop containing nucleotide triphosphate hydrolases"/>
    <property type="match status" value="2"/>
</dbReference>
<dbReference type="InterPro" id="IPR027417">
    <property type="entry name" value="P-loop_NTPase"/>
</dbReference>
<evidence type="ECO:0000256" key="1">
    <source>
        <dbReference type="ARBA" id="ARBA00012513"/>
    </source>
</evidence>
<proteinExistence type="predicted"/>
<sequence length="464" mass="50634">MTNRLSSGSDRLDAVFGGGLPRNSIVLICGRPGSGKTILAQQYVFHNATTDRPAIYLSTVSEPLDKILHFGQSLDFFDAAALGTKVMYEDLGQTLNEDGLTGALASITELLKRHRPGLVVIDSFRALHTYAPHPEGFRSFLHELAARLSVLPMTTFWVGEYNGADTSDEPEFAIADAIVSLGTDREADRDRRVLSVGKLRGSGSLSGKHSYRLSAAGLDCFPRMADPVEFDRAGGSHERMSTGVPALDAMVSEGFYRGASTLLAGPSGIGKTLLALHFIFTGARRGETGIIATFQENPAQLEHVLNGFSWSLDDPGIELMYRTPVDLYLDEWVYDLLDTIHRTGATRIAIDSLGDLRAAAGDEIRFREYIYSLLQRCARADISVIMTQEVSELFGVSHLSEYGISHLSDNVILLQFLRGDSQLKRALTVLKSRGSAHDPSTRSYEITADGIILGEPFDPGQDMT</sequence>
<organism evidence="8 9">
    <name type="scientific">Kribbella turkmenica</name>
    <dbReference type="NCBI Taxonomy" id="2530375"/>
    <lineage>
        <taxon>Bacteria</taxon>
        <taxon>Bacillati</taxon>
        <taxon>Actinomycetota</taxon>
        <taxon>Actinomycetes</taxon>
        <taxon>Propionibacteriales</taxon>
        <taxon>Kribbellaceae</taxon>
        <taxon>Kribbella</taxon>
    </lineage>
</organism>
<dbReference type="PANTHER" id="PTHR42926">
    <property type="match status" value="1"/>
</dbReference>
<evidence type="ECO:0000256" key="2">
    <source>
        <dbReference type="ARBA" id="ARBA00022553"/>
    </source>
</evidence>
<feature type="domain" description="KaiC" evidence="7">
    <location>
        <begin position="238"/>
        <end position="464"/>
    </location>
</feature>
<dbReference type="OrthoDB" id="9783783at2"/>
<keyword evidence="5" id="KW-0418">Kinase</keyword>
<keyword evidence="2" id="KW-0597">Phosphoprotein</keyword>
<dbReference type="Pfam" id="PF06745">
    <property type="entry name" value="ATPase"/>
    <property type="match status" value="2"/>
</dbReference>
<keyword evidence="9" id="KW-1185">Reference proteome</keyword>
<dbReference type="InterPro" id="IPR014774">
    <property type="entry name" value="KaiC-like_dom"/>
</dbReference>
<evidence type="ECO:0000259" key="7">
    <source>
        <dbReference type="PROSITE" id="PS51146"/>
    </source>
</evidence>
<dbReference type="SUPFAM" id="SSF52540">
    <property type="entry name" value="P-loop containing nucleoside triphosphate hydrolases"/>
    <property type="match status" value="2"/>
</dbReference>
<dbReference type="EC" id="2.7.11.1" evidence="1"/>
<dbReference type="GO" id="GO:0004674">
    <property type="term" value="F:protein serine/threonine kinase activity"/>
    <property type="evidence" value="ECO:0007669"/>
    <property type="project" value="UniProtKB-EC"/>
</dbReference>